<evidence type="ECO:0000313" key="1">
    <source>
        <dbReference type="EMBL" id="KAK1195674.1"/>
    </source>
</evidence>
<dbReference type="InterPro" id="IPR013083">
    <property type="entry name" value="Znf_RING/FYVE/PHD"/>
</dbReference>
<feature type="non-terminal residue" evidence="1">
    <location>
        <position position="112"/>
    </location>
</feature>
<proteinExistence type="predicted"/>
<accession>A0AA40GYY5</accession>
<dbReference type="InterPro" id="IPR051188">
    <property type="entry name" value="PHD-type_Zinc_Finger"/>
</dbReference>
<sequence>ACMLCWGAEADPDICGRKLEKQGLCAHEFCLVSSSGAPSSFPTGCPCHALLISSSSFLFCSFLPMGCFSEGHCFVCGESGAAITCQKTGCDRSFHLPCAVEGGCNTQFFFQY</sequence>
<dbReference type="EMBL" id="JAHCLZ010006774">
    <property type="protein sequence ID" value="KAK1195674.1"/>
    <property type="molecule type" value="Genomic_DNA"/>
</dbReference>
<dbReference type="PANTHER" id="PTHR12420:SF47">
    <property type="entry name" value="PHD FINGER PROTEIN 7"/>
    <property type="match status" value="1"/>
</dbReference>
<feature type="non-terminal residue" evidence="1">
    <location>
        <position position="1"/>
    </location>
</feature>
<keyword evidence="2" id="KW-1185">Reference proteome</keyword>
<comment type="caution">
    <text evidence="1">The sequence shown here is derived from an EMBL/GenBank/DDBJ whole genome shotgun (WGS) entry which is preliminary data.</text>
</comment>
<dbReference type="GO" id="GO:0005634">
    <property type="term" value="C:nucleus"/>
    <property type="evidence" value="ECO:0007669"/>
    <property type="project" value="TreeGrafter"/>
</dbReference>
<evidence type="ECO:0000313" key="2">
    <source>
        <dbReference type="Proteomes" id="UP001177209"/>
    </source>
</evidence>
<dbReference type="PANTHER" id="PTHR12420">
    <property type="entry name" value="PHD FINGER PROTEIN"/>
    <property type="match status" value="1"/>
</dbReference>
<protein>
    <submittedName>
        <fullName evidence="1">PHF7 protein</fullName>
    </submittedName>
</protein>
<dbReference type="Pfam" id="PF13771">
    <property type="entry name" value="zf-HC5HC2H"/>
    <property type="match status" value="1"/>
</dbReference>
<gene>
    <name evidence="1" type="primary">Phf7_0</name>
    <name evidence="1" type="ORF">KCX86_0015674</name>
</gene>
<dbReference type="Proteomes" id="UP001177209">
    <property type="component" value="Unassembled WGS sequence"/>
</dbReference>
<organism evidence="1 2">
    <name type="scientific">Pygoscelis papua</name>
    <name type="common">Gentoo penguin</name>
    <dbReference type="NCBI Taxonomy" id="30457"/>
    <lineage>
        <taxon>Eukaryota</taxon>
        <taxon>Metazoa</taxon>
        <taxon>Chordata</taxon>
        <taxon>Craniata</taxon>
        <taxon>Vertebrata</taxon>
        <taxon>Euteleostomi</taxon>
        <taxon>Archelosauria</taxon>
        <taxon>Archosauria</taxon>
        <taxon>Dinosauria</taxon>
        <taxon>Saurischia</taxon>
        <taxon>Theropoda</taxon>
        <taxon>Coelurosauria</taxon>
        <taxon>Aves</taxon>
        <taxon>Neognathae</taxon>
        <taxon>Neoaves</taxon>
        <taxon>Aequornithes</taxon>
        <taxon>Sphenisciformes</taxon>
        <taxon>Spheniscidae</taxon>
        <taxon>Pygoscelis</taxon>
    </lineage>
</organism>
<reference evidence="1" key="1">
    <citation type="submission" date="2021-05" db="EMBL/GenBank/DDBJ databases">
        <title>A comprehensive genomic history of the evolution of penguins.</title>
        <authorList>
            <person name="Bi X."/>
        </authorList>
    </citation>
    <scope>NUCLEOTIDE SEQUENCE</scope>
    <source>
        <strain evidence="1">Gentoo_SouthGeorgia</strain>
        <tissue evidence="1">Blood</tissue>
    </source>
</reference>
<name>A0AA40GYY5_PYGPA</name>
<dbReference type="AlphaFoldDB" id="A0AA40GYY5"/>
<dbReference type="Gene3D" id="3.30.40.10">
    <property type="entry name" value="Zinc/RING finger domain, C3HC4 (zinc finger)"/>
    <property type="match status" value="1"/>
</dbReference>